<comment type="caution">
    <text evidence="1">The sequence shown here is derived from an EMBL/GenBank/DDBJ whole genome shotgun (WGS) entry which is preliminary data.</text>
</comment>
<gene>
    <name evidence="1" type="ORF">S01H4_37647</name>
</gene>
<accession>X1DZL7</accession>
<name>X1DZL7_9ZZZZ</name>
<organism evidence="1">
    <name type="scientific">marine sediment metagenome</name>
    <dbReference type="NCBI Taxonomy" id="412755"/>
    <lineage>
        <taxon>unclassified sequences</taxon>
        <taxon>metagenomes</taxon>
        <taxon>ecological metagenomes</taxon>
    </lineage>
</organism>
<proteinExistence type="predicted"/>
<sequence length="45" mass="5216">MKVSIEGKFKLGLTEVPERLAKELEEKLQKINSKFANIKIKVEEE</sequence>
<dbReference type="AlphaFoldDB" id="X1DZL7"/>
<dbReference type="EMBL" id="BART01020244">
    <property type="protein sequence ID" value="GAH01858.1"/>
    <property type="molecule type" value="Genomic_DNA"/>
</dbReference>
<protein>
    <submittedName>
        <fullName evidence="1">Uncharacterized protein</fullName>
    </submittedName>
</protein>
<evidence type="ECO:0000313" key="1">
    <source>
        <dbReference type="EMBL" id="GAH01858.1"/>
    </source>
</evidence>
<reference evidence="1" key="1">
    <citation type="journal article" date="2014" name="Front. Microbiol.">
        <title>High frequency of phylogenetically diverse reductive dehalogenase-homologous genes in deep subseafloor sedimentary metagenomes.</title>
        <authorList>
            <person name="Kawai M."/>
            <person name="Futagami T."/>
            <person name="Toyoda A."/>
            <person name="Takaki Y."/>
            <person name="Nishi S."/>
            <person name="Hori S."/>
            <person name="Arai W."/>
            <person name="Tsubouchi T."/>
            <person name="Morono Y."/>
            <person name="Uchiyama I."/>
            <person name="Ito T."/>
            <person name="Fujiyama A."/>
            <person name="Inagaki F."/>
            <person name="Takami H."/>
        </authorList>
    </citation>
    <scope>NUCLEOTIDE SEQUENCE</scope>
    <source>
        <strain evidence="1">Expedition CK06-06</strain>
    </source>
</reference>